<accession>A0A6P8Y2K8</accession>
<evidence type="ECO:0000313" key="14">
    <source>
        <dbReference type="Proteomes" id="UP000515160"/>
    </source>
</evidence>
<feature type="domain" description="UBA" evidence="12">
    <location>
        <begin position="245"/>
        <end position="285"/>
    </location>
</feature>
<evidence type="ECO:0000256" key="6">
    <source>
        <dbReference type="ARBA" id="ARBA00023187"/>
    </source>
</evidence>
<dbReference type="Proteomes" id="UP000515160">
    <property type="component" value="Chromosome 3"/>
</dbReference>
<feature type="region of interest" description="Disordered" evidence="11">
    <location>
        <begin position="360"/>
        <end position="665"/>
    </location>
</feature>
<dbReference type="GeneID" id="117567345"/>
<dbReference type="CTD" id="81550"/>
<feature type="compositionally biased region" description="Polar residues" evidence="11">
    <location>
        <begin position="496"/>
        <end position="505"/>
    </location>
</feature>
<gene>
    <name evidence="15" type="primary">LOC117567345</name>
</gene>
<dbReference type="GO" id="GO:0005681">
    <property type="term" value="C:spliceosomal complex"/>
    <property type="evidence" value="ECO:0007669"/>
    <property type="project" value="UniProtKB-KW"/>
</dbReference>
<feature type="domain" description="Tudor" evidence="13">
    <location>
        <begin position="772"/>
        <end position="830"/>
    </location>
</feature>
<dbReference type="InterPro" id="IPR013894">
    <property type="entry name" value="RMI1_OB"/>
</dbReference>
<comment type="function">
    <text evidence="8">Involved in spliceosome assembly.</text>
</comment>
<feature type="region of interest" description="Disordered" evidence="11">
    <location>
        <begin position="284"/>
        <end position="323"/>
    </location>
</feature>
<dbReference type="InterPro" id="IPR042470">
    <property type="entry name" value="RMI1_N_C_sf"/>
</dbReference>
<evidence type="ECO:0000256" key="11">
    <source>
        <dbReference type="SAM" id="MobiDB-lite"/>
    </source>
</evidence>
<feature type="compositionally biased region" description="Polar residues" evidence="11">
    <location>
        <begin position="594"/>
        <end position="603"/>
    </location>
</feature>
<feature type="compositionally biased region" description="Basic and acidic residues" evidence="11">
    <location>
        <begin position="370"/>
        <end position="392"/>
    </location>
</feature>
<dbReference type="PANTHER" id="PTHR13681:SF24">
    <property type="entry name" value="TUDOR DOMAIN-CONTAINING PROTEIN 3"/>
    <property type="match status" value="1"/>
</dbReference>
<dbReference type="Gene3D" id="2.30.30.140">
    <property type="match status" value="1"/>
</dbReference>
<feature type="compositionally biased region" description="Low complexity" evidence="11">
    <location>
        <begin position="401"/>
        <end position="417"/>
    </location>
</feature>
<feature type="compositionally biased region" description="Polar residues" evidence="11">
    <location>
        <begin position="651"/>
        <end position="663"/>
    </location>
</feature>
<feature type="compositionally biased region" description="Polar residues" evidence="11">
    <location>
        <begin position="825"/>
        <end position="839"/>
    </location>
</feature>
<keyword evidence="4" id="KW-0507">mRNA processing</keyword>
<dbReference type="GO" id="GO:0006397">
    <property type="term" value="P:mRNA processing"/>
    <property type="evidence" value="ECO:0007669"/>
    <property type="project" value="UniProtKB-KW"/>
</dbReference>
<feature type="region of interest" description="Disordered" evidence="11">
    <location>
        <begin position="699"/>
        <end position="728"/>
    </location>
</feature>
<dbReference type="InterPro" id="IPR010304">
    <property type="entry name" value="SMN_Tudor"/>
</dbReference>
<feature type="compositionally biased region" description="Polar residues" evidence="11">
    <location>
        <begin position="713"/>
        <end position="728"/>
    </location>
</feature>
<dbReference type="Pfam" id="PF08585">
    <property type="entry name" value="RMI1_N_C"/>
    <property type="match status" value="1"/>
</dbReference>
<feature type="compositionally biased region" description="Polar residues" evidence="11">
    <location>
        <begin position="451"/>
        <end position="465"/>
    </location>
</feature>
<dbReference type="InterPro" id="IPR002999">
    <property type="entry name" value="Tudor"/>
</dbReference>
<feature type="compositionally biased region" description="Basic and acidic residues" evidence="11">
    <location>
        <begin position="474"/>
        <end position="483"/>
    </location>
</feature>
<evidence type="ECO:0000259" key="13">
    <source>
        <dbReference type="PROSITE" id="PS50304"/>
    </source>
</evidence>
<feature type="compositionally biased region" description="Gly residues" evidence="11">
    <location>
        <begin position="423"/>
        <end position="438"/>
    </location>
</feature>
<dbReference type="AlphaFoldDB" id="A0A6P8Y2K8"/>
<protein>
    <recommendedName>
        <fullName evidence="9">Survival of motor neuron-related-splicing factor 30</fullName>
    </recommendedName>
    <alternativeName>
        <fullName evidence="10">Survival motor neuron domain-containing protein 1</fullName>
    </alternativeName>
</protein>
<evidence type="ECO:0000256" key="4">
    <source>
        <dbReference type="ARBA" id="ARBA00022664"/>
    </source>
</evidence>
<evidence type="ECO:0000256" key="8">
    <source>
        <dbReference type="ARBA" id="ARBA00037618"/>
    </source>
</evidence>
<keyword evidence="6" id="KW-0508">mRNA splicing</keyword>
<feature type="region of interest" description="Disordered" evidence="11">
    <location>
        <begin position="825"/>
        <end position="866"/>
    </location>
</feature>
<dbReference type="SMART" id="SM01161">
    <property type="entry name" value="DUF1767"/>
    <property type="match status" value="1"/>
</dbReference>
<evidence type="ECO:0000256" key="9">
    <source>
        <dbReference type="ARBA" id="ARBA00041083"/>
    </source>
</evidence>
<keyword evidence="14" id="KW-1185">Reference proteome</keyword>
<dbReference type="RefSeq" id="XP_034103162.1">
    <property type="nucleotide sequence ID" value="XM_034247271.2"/>
</dbReference>
<dbReference type="GO" id="GO:0015030">
    <property type="term" value="C:Cajal body"/>
    <property type="evidence" value="ECO:0007669"/>
    <property type="project" value="UniProtKB-SubCell"/>
</dbReference>
<evidence type="ECO:0000256" key="7">
    <source>
        <dbReference type="ARBA" id="ARBA00023242"/>
    </source>
</evidence>
<dbReference type="SMART" id="SM00333">
    <property type="entry name" value="TUDOR"/>
    <property type="match status" value="1"/>
</dbReference>
<keyword evidence="5" id="KW-0747">Spliceosome</keyword>
<comment type="subcellular location">
    <subcellularLocation>
        <location evidence="1">Nucleus speckle</location>
    </subcellularLocation>
    <subcellularLocation>
        <location evidence="2">Nucleus</location>
        <location evidence="2">Cajal body</location>
    </subcellularLocation>
</comment>
<dbReference type="OrthoDB" id="434939at2759"/>
<evidence type="ECO:0000256" key="5">
    <source>
        <dbReference type="ARBA" id="ARBA00022728"/>
    </source>
</evidence>
<dbReference type="InterPro" id="IPR015940">
    <property type="entry name" value="UBA"/>
</dbReference>
<dbReference type="PANTHER" id="PTHR13681">
    <property type="entry name" value="SURVIVAL OF MOTOR NEURON-RELATED-SPLICING FACTOR 30-RELATED"/>
    <property type="match status" value="1"/>
</dbReference>
<feature type="compositionally biased region" description="Basic and acidic residues" evidence="11">
    <location>
        <begin position="302"/>
        <end position="323"/>
    </location>
</feature>
<evidence type="ECO:0000256" key="2">
    <source>
        <dbReference type="ARBA" id="ARBA00004408"/>
    </source>
</evidence>
<proteinExistence type="inferred from homology"/>
<evidence type="ECO:0000256" key="1">
    <source>
        <dbReference type="ARBA" id="ARBA00004324"/>
    </source>
</evidence>
<evidence type="ECO:0000259" key="12">
    <source>
        <dbReference type="PROSITE" id="PS50030"/>
    </source>
</evidence>
<dbReference type="GO" id="GO:0008380">
    <property type="term" value="P:RNA splicing"/>
    <property type="evidence" value="ECO:0007669"/>
    <property type="project" value="UniProtKB-KW"/>
</dbReference>
<dbReference type="PROSITE" id="PS50304">
    <property type="entry name" value="TUDOR"/>
    <property type="match status" value="1"/>
</dbReference>
<dbReference type="GO" id="GO:0005737">
    <property type="term" value="C:cytoplasm"/>
    <property type="evidence" value="ECO:0007669"/>
    <property type="project" value="InterPro"/>
</dbReference>
<dbReference type="PROSITE" id="PS50030">
    <property type="entry name" value="UBA"/>
    <property type="match status" value="1"/>
</dbReference>
<evidence type="ECO:0000256" key="3">
    <source>
        <dbReference type="ARBA" id="ARBA00005371"/>
    </source>
</evidence>
<comment type="similarity">
    <text evidence="3">Belongs to the SMN family.</text>
</comment>
<dbReference type="GO" id="GO:0003723">
    <property type="term" value="F:RNA binding"/>
    <property type="evidence" value="ECO:0007669"/>
    <property type="project" value="InterPro"/>
</dbReference>
<dbReference type="GO" id="GO:0016607">
    <property type="term" value="C:nuclear speck"/>
    <property type="evidence" value="ECO:0007669"/>
    <property type="project" value="UniProtKB-SubCell"/>
</dbReference>
<reference evidence="15" key="1">
    <citation type="submission" date="2025-08" db="UniProtKB">
        <authorList>
            <consortium name="RefSeq"/>
        </authorList>
    </citation>
    <scope>IDENTIFICATION</scope>
    <source>
        <strain evidence="15">15112-1751.03</strain>
        <tissue evidence="15">Whole Adult</tissue>
    </source>
</reference>
<dbReference type="Gene3D" id="2.40.50.770">
    <property type="entry name" value="RecQ-mediated genome instability protein Rmi1, C-terminal domain"/>
    <property type="match status" value="1"/>
</dbReference>
<feature type="compositionally biased region" description="Low complexity" evidence="11">
    <location>
        <begin position="439"/>
        <end position="450"/>
    </location>
</feature>
<keyword evidence="7" id="KW-0539">Nucleus</keyword>
<name>A0A6P8Y2K8_DROAB</name>
<evidence type="ECO:0000256" key="10">
    <source>
        <dbReference type="ARBA" id="ARBA00042567"/>
    </source>
</evidence>
<sequence>MELSKQLKAQGWYLTDDGIKTLSTAIGGDLEARKIIDEALNRDLRDIGGGALATNREESSATLGGRIVLQVQKVRNIAAPKSNEESKAAPRLLQLELSDGQQTLQALELEPVPALSLNVAPGTKIFFKAEKLQLMHGFLLLRQNELQLLGGRVEALYEKWDFARTMLKYARSGRPLTGATAPPPWVAFGKSINANDDRNFKSLVPAGDKDKPAKENDEFNATRNEAIAAASKVAVKKVFGGGGQNLVDYNIKKILDKGYSKEEAKLALQGTRNNLERALYNLKRRKDAAASGSTEAAPMRGGRGERPGREGKRGASLKDEAEAAKPAANATLFDFLTTKLPPTKDAEKLEASAMEAAVKASLATANAERTQSKHHEQNHEHKFQGTNDRSRFENNVSSSFAAHRGGPAGRVPRGGARNRPERGGGNFSSRAGGGGGGAPTAPGAGNGSSSNMRSRYENNSRATEQTHVKSAGRNGHELPREVSSKAVVSEAKQEQELTTGTKEQSNNNRRNNERQTNRNGNYRAENGNRNNSRRQPGAGSNGGGTVAPVGRVSNNPFSNNEDANTRLNKVVEETANLKINSTKREPRRGGKQSAGPSHRQQQFEAPANALPLEKKSTEKPIPGGATAAAAASTTAPQRQLPQPVKEHPRSQHQSNASYSQLPNGYTYDPSKIMGFQSKETNEFAMSLLKSQGLTIAPQAAAASAAQPPPSSQKLPTQATSPPAPMANNNSIKPRNTFDALPMASANSIQLPSNPQPAVLSSPPQYFTDDAWMWKAGDLCMAKYWDDGRYYEAEITGVSENTCVVFFLGYGNHEEVLKSDMLPLTDAQNRPLSNMPQSQHQHPKSRYRGDRQTQQQQVYVPPHKREY</sequence>
<dbReference type="SUPFAM" id="SSF63748">
    <property type="entry name" value="Tudor/PWWP/MBT"/>
    <property type="match status" value="1"/>
</dbReference>
<feature type="compositionally biased region" description="Low complexity" evidence="11">
    <location>
        <begin position="625"/>
        <end position="635"/>
    </location>
</feature>
<dbReference type="Pfam" id="PF06003">
    <property type="entry name" value="SMN_Tudor"/>
    <property type="match status" value="1"/>
</dbReference>
<feature type="compositionally biased region" description="Polar residues" evidence="11">
    <location>
        <begin position="552"/>
        <end position="567"/>
    </location>
</feature>
<organism evidence="14 15">
    <name type="scientific">Drosophila albomicans</name>
    <name type="common">Fruit fly</name>
    <dbReference type="NCBI Taxonomy" id="7291"/>
    <lineage>
        <taxon>Eukaryota</taxon>
        <taxon>Metazoa</taxon>
        <taxon>Ecdysozoa</taxon>
        <taxon>Arthropoda</taxon>
        <taxon>Hexapoda</taxon>
        <taxon>Insecta</taxon>
        <taxon>Pterygota</taxon>
        <taxon>Neoptera</taxon>
        <taxon>Endopterygota</taxon>
        <taxon>Diptera</taxon>
        <taxon>Brachycera</taxon>
        <taxon>Muscomorpha</taxon>
        <taxon>Ephydroidea</taxon>
        <taxon>Drosophilidae</taxon>
        <taxon>Drosophila</taxon>
    </lineage>
</organism>
<evidence type="ECO:0000313" key="15">
    <source>
        <dbReference type="RefSeq" id="XP_034103162.1"/>
    </source>
</evidence>